<dbReference type="AlphaFoldDB" id="U1FN10"/>
<dbReference type="Proteomes" id="UP000016412">
    <property type="component" value="Unassembled WGS sequence"/>
</dbReference>
<name>U1FN10_TRESO</name>
<organism evidence="1 2">
    <name type="scientific">Treponema socranskii subsp. socranskii VPI DR56BR1116 = ATCC 35536</name>
    <dbReference type="NCBI Taxonomy" id="1125725"/>
    <lineage>
        <taxon>Bacteria</taxon>
        <taxon>Pseudomonadati</taxon>
        <taxon>Spirochaetota</taxon>
        <taxon>Spirochaetia</taxon>
        <taxon>Spirochaetales</taxon>
        <taxon>Treponemataceae</taxon>
        <taxon>Treponema</taxon>
    </lineage>
</organism>
<dbReference type="STRING" id="1125725.HMPREF1325_0155"/>
<accession>U1FN10</accession>
<proteinExistence type="predicted"/>
<reference evidence="1 2" key="1">
    <citation type="submission" date="2013-08" db="EMBL/GenBank/DDBJ databases">
        <authorList>
            <person name="Durkin A.S."/>
            <person name="Haft D.R."/>
            <person name="McCorrison J."/>
            <person name="Torralba M."/>
            <person name="Gillis M."/>
            <person name="Haft D.H."/>
            <person name="Methe B."/>
            <person name="Sutton G."/>
            <person name="Nelson K.E."/>
        </authorList>
    </citation>
    <scope>NUCLEOTIDE SEQUENCE [LARGE SCALE GENOMIC DNA]</scope>
    <source>
        <strain evidence="1 2">VPI DR56BR1116</strain>
    </source>
</reference>
<gene>
    <name evidence="1" type="ORF">HMPREF1325_0155</name>
</gene>
<dbReference type="PATRIC" id="fig|1125725.3.peg.1152"/>
<evidence type="ECO:0000313" key="2">
    <source>
        <dbReference type="Proteomes" id="UP000016412"/>
    </source>
</evidence>
<sequence>MKIVHPCTIFNTSFGRLTPAETSATYSVSGIRAGTIIAKTFPFCSCFCTVCAYI</sequence>
<evidence type="ECO:0000313" key="1">
    <source>
        <dbReference type="EMBL" id="ERF60861.1"/>
    </source>
</evidence>
<protein>
    <submittedName>
        <fullName evidence="1">Uncharacterized protein</fullName>
    </submittedName>
</protein>
<comment type="caution">
    <text evidence="1">The sequence shown here is derived from an EMBL/GenBank/DDBJ whole genome shotgun (WGS) entry which is preliminary data.</text>
</comment>
<dbReference type="EMBL" id="AUZJ01000028">
    <property type="protein sequence ID" value="ERF60861.1"/>
    <property type="molecule type" value="Genomic_DNA"/>
</dbReference>